<protein>
    <submittedName>
        <fullName evidence="1">DUF4145 domain-containing protein</fullName>
    </submittedName>
</protein>
<sequence length="159" mass="18264">MFIASYRMDALKGILSLRSLLPWTPKTVAVVQELADISPQFSEIYKQASQAESYGLGEIAGVGFRKSLEYLIKDYCTAQNPDKEEDIKKRPIAQVIEAFVSNENVKQCAKRAIWLGNDETHYVRKWEGKDIKDLKLLIQITVNWIQQEVITKKLLEDMQ</sequence>
<name>A0AAJ3FVI8_9PSED</name>
<gene>
    <name evidence="1" type="ORF">HNO85_10035</name>
</gene>
<organism evidence="1 2">
    <name type="scientific">Pseudomonas brassicacearum</name>
    <dbReference type="NCBI Taxonomy" id="930166"/>
    <lineage>
        <taxon>Bacteria</taxon>
        <taxon>Pseudomonadati</taxon>
        <taxon>Pseudomonadota</taxon>
        <taxon>Gammaproteobacteria</taxon>
        <taxon>Pseudomonadales</taxon>
        <taxon>Pseudomonadaceae</taxon>
        <taxon>Pseudomonas</taxon>
    </lineage>
</organism>
<dbReference type="EMBL" id="JABFMS010000012">
    <property type="protein sequence ID" value="NUT81281.1"/>
    <property type="molecule type" value="Genomic_DNA"/>
</dbReference>
<accession>A0AAJ3FVI8</accession>
<reference evidence="1 2" key="1">
    <citation type="journal article" date="2020" name="Front. Plant Sci.">
        <title>Isolation of Rhizosphere Bacteria That Improve Quality and Water Stress Tolerance in Greenhouse Ornamentals.</title>
        <authorList>
            <person name="Nordstedt N.P."/>
            <person name="Jones M.L."/>
        </authorList>
    </citation>
    <scope>NUCLEOTIDE SEQUENCE [LARGE SCALE GENOMIC DNA]</scope>
    <source>
        <strain evidence="1 2">C2F7</strain>
    </source>
</reference>
<comment type="caution">
    <text evidence="1">The sequence shown here is derived from an EMBL/GenBank/DDBJ whole genome shotgun (WGS) entry which is preliminary data.</text>
</comment>
<evidence type="ECO:0000313" key="1">
    <source>
        <dbReference type="EMBL" id="NUT81281.1"/>
    </source>
</evidence>
<dbReference type="AlphaFoldDB" id="A0AAJ3FVI8"/>
<dbReference type="Proteomes" id="UP000562723">
    <property type="component" value="Unassembled WGS sequence"/>
</dbReference>
<proteinExistence type="predicted"/>
<evidence type="ECO:0000313" key="2">
    <source>
        <dbReference type="Proteomes" id="UP000562723"/>
    </source>
</evidence>